<organism evidence="2 3">
    <name type="scientific">Mizuhopecten yessoensis</name>
    <name type="common">Japanese scallop</name>
    <name type="synonym">Patinopecten yessoensis</name>
    <dbReference type="NCBI Taxonomy" id="6573"/>
    <lineage>
        <taxon>Eukaryota</taxon>
        <taxon>Metazoa</taxon>
        <taxon>Spiralia</taxon>
        <taxon>Lophotrochozoa</taxon>
        <taxon>Mollusca</taxon>
        <taxon>Bivalvia</taxon>
        <taxon>Autobranchia</taxon>
        <taxon>Pteriomorphia</taxon>
        <taxon>Pectinida</taxon>
        <taxon>Pectinoidea</taxon>
        <taxon>Pectinidae</taxon>
        <taxon>Mizuhopecten</taxon>
    </lineage>
</organism>
<dbReference type="Proteomes" id="UP000242188">
    <property type="component" value="Unassembled WGS sequence"/>
</dbReference>
<feature type="signal peptide" evidence="1">
    <location>
        <begin position="1"/>
        <end position="18"/>
    </location>
</feature>
<dbReference type="EMBL" id="NEDP02076745">
    <property type="protein sequence ID" value="OWF34980.1"/>
    <property type="molecule type" value="Genomic_DNA"/>
</dbReference>
<evidence type="ECO:0000313" key="2">
    <source>
        <dbReference type="EMBL" id="OWF34980.1"/>
    </source>
</evidence>
<name>A0A210PER2_MIZYE</name>
<keyword evidence="1" id="KW-0732">Signal</keyword>
<evidence type="ECO:0000256" key="1">
    <source>
        <dbReference type="SAM" id="SignalP"/>
    </source>
</evidence>
<sequence>MESGMFLCIFLFMCGVSATEEHKRVASCDPNYLHDLETKVQTMLTTVSSLTTQLTDQHNAMTQLTRRTTELGSGGMYTRWGRSECSSNSSELVYEGYAGGSHYTDQGAAAEYVCMPRNPVYEYTDYHDYDGYIYGSEYESTFFGTTRVSDDVPCAVCRSLSPSVLMIPGTNTCPAGWGIEYHGILASGYRGHAAASQYVCLDKNPEALPHGIRKEDGKLFYRVRSKCGSLPCPPYIDGSILSCVVCSK</sequence>
<feature type="chain" id="PRO_5013256296" description="Short-chain collagen C4" evidence="1">
    <location>
        <begin position="19"/>
        <end position="248"/>
    </location>
</feature>
<dbReference type="InterPro" id="IPR051077">
    <property type="entry name" value="Ca-dependent_lectin"/>
</dbReference>
<gene>
    <name evidence="2" type="ORF">KP79_PYT23801</name>
</gene>
<dbReference type="GO" id="GO:0005615">
    <property type="term" value="C:extracellular space"/>
    <property type="evidence" value="ECO:0007669"/>
    <property type="project" value="TreeGrafter"/>
</dbReference>
<comment type="caution">
    <text evidence="2">The sequence shown here is derived from an EMBL/GenBank/DDBJ whole genome shotgun (WGS) entry which is preliminary data.</text>
</comment>
<reference evidence="2 3" key="1">
    <citation type="journal article" date="2017" name="Nat. Ecol. Evol.">
        <title>Scallop genome provides insights into evolution of bilaterian karyotype and development.</title>
        <authorList>
            <person name="Wang S."/>
            <person name="Zhang J."/>
            <person name="Jiao W."/>
            <person name="Li J."/>
            <person name="Xun X."/>
            <person name="Sun Y."/>
            <person name="Guo X."/>
            <person name="Huan P."/>
            <person name="Dong B."/>
            <person name="Zhang L."/>
            <person name="Hu X."/>
            <person name="Sun X."/>
            <person name="Wang J."/>
            <person name="Zhao C."/>
            <person name="Wang Y."/>
            <person name="Wang D."/>
            <person name="Huang X."/>
            <person name="Wang R."/>
            <person name="Lv J."/>
            <person name="Li Y."/>
            <person name="Zhang Z."/>
            <person name="Liu B."/>
            <person name="Lu W."/>
            <person name="Hui Y."/>
            <person name="Liang J."/>
            <person name="Zhou Z."/>
            <person name="Hou R."/>
            <person name="Li X."/>
            <person name="Liu Y."/>
            <person name="Li H."/>
            <person name="Ning X."/>
            <person name="Lin Y."/>
            <person name="Zhao L."/>
            <person name="Xing Q."/>
            <person name="Dou J."/>
            <person name="Li Y."/>
            <person name="Mao J."/>
            <person name="Guo H."/>
            <person name="Dou H."/>
            <person name="Li T."/>
            <person name="Mu C."/>
            <person name="Jiang W."/>
            <person name="Fu Q."/>
            <person name="Fu X."/>
            <person name="Miao Y."/>
            <person name="Liu J."/>
            <person name="Yu Q."/>
            <person name="Li R."/>
            <person name="Liao H."/>
            <person name="Li X."/>
            <person name="Kong Y."/>
            <person name="Jiang Z."/>
            <person name="Chourrout D."/>
            <person name="Li R."/>
            <person name="Bao Z."/>
        </authorList>
    </citation>
    <scope>NUCLEOTIDE SEQUENCE [LARGE SCALE GENOMIC DNA]</scope>
    <source>
        <strain evidence="2 3">PY_sf001</strain>
    </source>
</reference>
<evidence type="ECO:0000313" key="3">
    <source>
        <dbReference type="Proteomes" id="UP000242188"/>
    </source>
</evidence>
<protein>
    <recommendedName>
        <fullName evidence="4">Short-chain collagen C4</fullName>
    </recommendedName>
</protein>
<dbReference type="PANTHER" id="PTHR24024">
    <property type="entry name" value="PULMONARY SURFACTANT-ASSOCIATED PROTEIN A"/>
    <property type="match status" value="1"/>
</dbReference>
<proteinExistence type="predicted"/>
<evidence type="ECO:0008006" key="4">
    <source>
        <dbReference type="Google" id="ProtNLM"/>
    </source>
</evidence>
<dbReference type="AlphaFoldDB" id="A0A210PER2"/>
<dbReference type="PANTHER" id="PTHR24024:SF18">
    <property type="entry name" value="SHORT-CHAIN COLLAGEN C4-LIKE"/>
    <property type="match status" value="1"/>
</dbReference>
<dbReference type="OrthoDB" id="6086925at2759"/>
<accession>A0A210PER2</accession>
<keyword evidence="3" id="KW-1185">Reference proteome</keyword>